<name>A0A2M7SDZ1_9BACT</name>
<proteinExistence type="predicted"/>
<dbReference type="Gene3D" id="2.60.40.1180">
    <property type="entry name" value="Golgi alpha-mannosidase II"/>
    <property type="match status" value="1"/>
</dbReference>
<comment type="caution">
    <text evidence="1">The sequence shown here is derived from an EMBL/GenBank/DDBJ whole genome shotgun (WGS) entry which is preliminary data.</text>
</comment>
<evidence type="ECO:0000313" key="2">
    <source>
        <dbReference type="Proteomes" id="UP000229307"/>
    </source>
</evidence>
<evidence type="ECO:0000313" key="1">
    <source>
        <dbReference type="EMBL" id="PIZ17690.1"/>
    </source>
</evidence>
<dbReference type="InterPro" id="IPR017853">
    <property type="entry name" value="GH"/>
</dbReference>
<protein>
    <submittedName>
        <fullName evidence="1">Uncharacterized protein</fullName>
    </submittedName>
</protein>
<dbReference type="Proteomes" id="UP000229307">
    <property type="component" value="Unassembled WGS sequence"/>
</dbReference>
<dbReference type="AlphaFoldDB" id="A0A2M7SDZ1"/>
<dbReference type="SUPFAM" id="SSF51011">
    <property type="entry name" value="Glycosyl hydrolase domain"/>
    <property type="match status" value="1"/>
</dbReference>
<gene>
    <name evidence="1" type="ORF">COY52_03390</name>
</gene>
<organism evidence="1 2">
    <name type="scientific">Candidatus Desantisbacteria bacterium CG_4_10_14_0_8_um_filter_48_22</name>
    <dbReference type="NCBI Taxonomy" id="1974543"/>
    <lineage>
        <taxon>Bacteria</taxon>
        <taxon>Candidatus Desantisiibacteriota</taxon>
    </lineage>
</organism>
<dbReference type="EMBL" id="PFMR01000093">
    <property type="protein sequence ID" value="PIZ17690.1"/>
    <property type="molecule type" value="Genomic_DNA"/>
</dbReference>
<dbReference type="Gene3D" id="3.20.20.80">
    <property type="entry name" value="Glycosidases"/>
    <property type="match status" value="1"/>
</dbReference>
<dbReference type="InterPro" id="IPR013780">
    <property type="entry name" value="Glyco_hydro_b"/>
</dbReference>
<reference evidence="2" key="1">
    <citation type="submission" date="2017-09" db="EMBL/GenBank/DDBJ databases">
        <title>Depth-based differentiation of microbial function through sediment-hosted aquifers and enrichment of novel symbionts in the deep terrestrial subsurface.</title>
        <authorList>
            <person name="Probst A.J."/>
            <person name="Ladd B."/>
            <person name="Jarett J.K."/>
            <person name="Geller-Mcgrath D.E."/>
            <person name="Sieber C.M.K."/>
            <person name="Emerson J.B."/>
            <person name="Anantharaman K."/>
            <person name="Thomas B.C."/>
            <person name="Malmstrom R."/>
            <person name="Stieglmeier M."/>
            <person name="Klingl A."/>
            <person name="Woyke T."/>
            <person name="Ryan C.M."/>
            <person name="Banfield J.F."/>
        </authorList>
    </citation>
    <scope>NUCLEOTIDE SEQUENCE [LARGE SCALE GENOMIC DNA]</scope>
</reference>
<dbReference type="SUPFAM" id="SSF51445">
    <property type="entry name" value="(Trans)glycosidases"/>
    <property type="match status" value="1"/>
</dbReference>
<sequence length="373" mass="41128">MEQKTEEFFPIGVWFEGAPGPAEYPADKAGAKKYYDRCFADLAAHGFNCVAVPNCPESLWQTLLESAQENKIKVILEVRPLVELICRDKPLKETEVYKTVKRVVDKIGNYSSLLRYQVRDEPPPEQVQNWLVVRNALEEIDPSRPAFSCFCNPDSLKAATDAAKFSETCFDIYPHYAKVPAQTLGNFIELLYKFKRASRDNAMWAVLQSFAKPEAWRYPSPEELRAVTYLSIAAGAKGIFYFLYQTMPKHSEVLDGLINVDGSPRPLYSTAETLARELGKLAPLLMSLKPAEQTAEISGPARAGSFKDPNGNPVLIVASARPGEGVTVTVSVTTLETGSWKDALTGEVFSAKNGELAIPLAPGAGRVLKSTKD</sequence>
<accession>A0A2M7SDZ1</accession>